<keyword evidence="5" id="KW-0503">Monooxygenase</keyword>
<dbReference type="InterPro" id="IPR050493">
    <property type="entry name" value="FAD-dep_Monooxygenase_BioMet"/>
</dbReference>
<dbReference type="PRINTS" id="PR00420">
    <property type="entry name" value="RNGMNOXGNASE"/>
</dbReference>
<keyword evidence="2" id="KW-0285">Flavoprotein</keyword>
<dbReference type="Gene3D" id="3.50.50.60">
    <property type="entry name" value="FAD/NAD(P)-binding domain"/>
    <property type="match status" value="1"/>
</dbReference>
<organism evidence="7 8">
    <name type="scientific">Penicillium camemberti (strain FM 013)</name>
    <dbReference type="NCBI Taxonomy" id="1429867"/>
    <lineage>
        <taxon>Eukaryota</taxon>
        <taxon>Fungi</taxon>
        <taxon>Dikarya</taxon>
        <taxon>Ascomycota</taxon>
        <taxon>Pezizomycotina</taxon>
        <taxon>Eurotiomycetes</taxon>
        <taxon>Eurotiomycetidae</taxon>
        <taxon>Eurotiales</taxon>
        <taxon>Aspergillaceae</taxon>
        <taxon>Penicillium</taxon>
    </lineage>
</organism>
<dbReference type="SUPFAM" id="SSF51905">
    <property type="entry name" value="FAD/NAD(P)-binding domain"/>
    <property type="match status" value="1"/>
</dbReference>
<proteinExistence type="inferred from homology"/>
<evidence type="ECO:0000256" key="5">
    <source>
        <dbReference type="ARBA" id="ARBA00023033"/>
    </source>
</evidence>
<sequence>MSHQNWRPGKRVAISGGGPGGVSTALAFIQRGFDVRIFERQPECKPTGGAVLLNLPVMAVLRSYGMSIENMGPPTTTSIQNKYGVERVEIPFNEEIERRIGIKGWQYGALRSSLMKKMLDLLPLGVVHTRHELVAYTDLPGEDGLELEFKNGRKITADILIGADGIHSAVSRQAFGDPNLFHAGIRVWLSWCDKIPDIPENDAVISHDWQYQASYFPLLHEGKPCFEWWVVEPSWEGKPMPEDPKAYLSGVLKDWSGPMSRFMEITDFDTQVYQWEIYNRPSMKKWSTGRVVCVGDAVHPVSPYAGYGLGMAIEDGYFLAKFLDGVDLRNLAAVSAGFELYEKQRVEYVNHNMEVARFSGKLFHSFPWPIAKVRDWLFDYTPLLGYMMKKDYLKKAEEHSMSIKELHVIRT</sequence>
<dbReference type="STRING" id="1429867.A0A0G4PJL1"/>
<dbReference type="PANTHER" id="PTHR13789">
    <property type="entry name" value="MONOOXYGENASE"/>
    <property type="match status" value="1"/>
</dbReference>
<dbReference type="PANTHER" id="PTHR13789:SF309">
    <property type="entry name" value="PUTATIVE (AFU_ORTHOLOGUE AFUA_6G14510)-RELATED"/>
    <property type="match status" value="1"/>
</dbReference>
<accession>A0A0G4PJL1</accession>
<dbReference type="Proteomes" id="UP000053732">
    <property type="component" value="Unassembled WGS sequence"/>
</dbReference>
<reference evidence="7 8" key="1">
    <citation type="journal article" date="2014" name="Nat. Commun.">
        <title>Multiple recent horizontal transfers of a large genomic region in cheese making fungi.</title>
        <authorList>
            <person name="Cheeseman K."/>
            <person name="Ropars J."/>
            <person name="Renault P."/>
            <person name="Dupont J."/>
            <person name="Gouzy J."/>
            <person name="Branca A."/>
            <person name="Abraham A.L."/>
            <person name="Ceppi M."/>
            <person name="Conseiller E."/>
            <person name="Debuchy R."/>
            <person name="Malagnac F."/>
            <person name="Goarin A."/>
            <person name="Silar P."/>
            <person name="Lacoste S."/>
            <person name="Sallet E."/>
            <person name="Bensimon A."/>
            <person name="Giraud T."/>
            <person name="Brygoo Y."/>
        </authorList>
    </citation>
    <scope>NUCLEOTIDE SEQUENCE [LARGE SCALE GENOMIC DNA]</scope>
    <source>
        <strain evidence="8">FM 013</strain>
    </source>
</reference>
<protein>
    <submittedName>
        <fullName evidence="7">Aromatic-ring hydroxylase-like</fullName>
    </submittedName>
</protein>
<feature type="domain" description="FAD-binding" evidence="6">
    <location>
        <begin position="12"/>
        <end position="173"/>
    </location>
</feature>
<evidence type="ECO:0000313" key="8">
    <source>
        <dbReference type="Proteomes" id="UP000053732"/>
    </source>
</evidence>
<dbReference type="InterPro" id="IPR002938">
    <property type="entry name" value="FAD-bd"/>
</dbReference>
<keyword evidence="3" id="KW-0274">FAD</keyword>
<name>A0A0G4PJL1_PENC3</name>
<evidence type="ECO:0000256" key="2">
    <source>
        <dbReference type="ARBA" id="ARBA00022630"/>
    </source>
</evidence>
<evidence type="ECO:0000256" key="3">
    <source>
        <dbReference type="ARBA" id="ARBA00022827"/>
    </source>
</evidence>
<keyword evidence="4" id="KW-0560">Oxidoreductase</keyword>
<dbReference type="AlphaFoldDB" id="A0A0G4PJL1"/>
<feature type="domain" description="FAD-binding" evidence="6">
    <location>
        <begin position="280"/>
        <end position="350"/>
    </location>
</feature>
<comment type="similarity">
    <text evidence="1">Belongs to the paxM FAD-dependent monooxygenase family.</text>
</comment>
<dbReference type="InterPro" id="IPR036188">
    <property type="entry name" value="FAD/NAD-bd_sf"/>
</dbReference>
<dbReference type="GO" id="GO:0071949">
    <property type="term" value="F:FAD binding"/>
    <property type="evidence" value="ECO:0007669"/>
    <property type="project" value="InterPro"/>
</dbReference>
<evidence type="ECO:0000256" key="1">
    <source>
        <dbReference type="ARBA" id="ARBA00007992"/>
    </source>
</evidence>
<evidence type="ECO:0000256" key="4">
    <source>
        <dbReference type="ARBA" id="ARBA00023002"/>
    </source>
</evidence>
<dbReference type="Pfam" id="PF01494">
    <property type="entry name" value="FAD_binding_3"/>
    <property type="match status" value="2"/>
</dbReference>
<dbReference type="GO" id="GO:0004497">
    <property type="term" value="F:monooxygenase activity"/>
    <property type="evidence" value="ECO:0007669"/>
    <property type="project" value="UniProtKB-KW"/>
</dbReference>
<evidence type="ECO:0000313" key="7">
    <source>
        <dbReference type="EMBL" id="CRL26333.1"/>
    </source>
</evidence>
<keyword evidence="8" id="KW-1185">Reference proteome</keyword>
<dbReference type="EMBL" id="HG793151">
    <property type="protein sequence ID" value="CRL26333.1"/>
    <property type="molecule type" value="Genomic_DNA"/>
</dbReference>
<evidence type="ECO:0000259" key="6">
    <source>
        <dbReference type="Pfam" id="PF01494"/>
    </source>
</evidence>
<gene>
    <name evidence="7" type="ORF">PCAMFM013_S018g000026</name>
</gene>